<evidence type="ECO:0000259" key="6">
    <source>
        <dbReference type="PROSITE" id="PS51677"/>
    </source>
</evidence>
<reference evidence="7 8" key="1">
    <citation type="submission" date="2023-07" db="EMBL/GenBank/DDBJ databases">
        <title>Genomic Encyclopedia of Type Strains, Phase IV (KMG-IV): sequencing the most valuable type-strain genomes for metagenomic binning, comparative biology and taxonomic classification.</title>
        <authorList>
            <person name="Goeker M."/>
        </authorList>
    </citation>
    <scope>NUCLEOTIDE SEQUENCE [LARGE SCALE GENOMIC DNA]</scope>
    <source>
        <strain evidence="7 8">DSM 19562</strain>
    </source>
</reference>
<dbReference type="Pfam" id="PF01522">
    <property type="entry name" value="Polysacc_deac_1"/>
    <property type="match status" value="1"/>
</dbReference>
<comment type="caution">
    <text evidence="7">The sequence shown here is derived from an EMBL/GenBank/DDBJ whole genome shotgun (WGS) entry which is preliminary data.</text>
</comment>
<dbReference type="PANTHER" id="PTHR34216">
    <property type="match status" value="1"/>
</dbReference>
<feature type="domain" description="NodB homology" evidence="6">
    <location>
        <begin position="63"/>
        <end position="309"/>
    </location>
</feature>
<dbReference type="PANTHER" id="PTHR34216:SF7">
    <property type="entry name" value="POLY-BETA-1,6-N-ACETYL-D-GLUCOSAMINE N-DEACETYLASE"/>
    <property type="match status" value="1"/>
</dbReference>
<dbReference type="RefSeq" id="WP_238249354.1">
    <property type="nucleotide sequence ID" value="NZ_BPQX01000029.1"/>
</dbReference>
<proteinExistence type="inferred from homology"/>
<organism evidence="7 8">
    <name type="scientific">Methylobacterium persicinum</name>
    <dbReference type="NCBI Taxonomy" id="374426"/>
    <lineage>
        <taxon>Bacteria</taxon>
        <taxon>Pseudomonadati</taxon>
        <taxon>Pseudomonadota</taxon>
        <taxon>Alphaproteobacteria</taxon>
        <taxon>Hyphomicrobiales</taxon>
        <taxon>Methylobacteriaceae</taxon>
        <taxon>Methylobacterium</taxon>
    </lineage>
</organism>
<evidence type="ECO:0000313" key="8">
    <source>
        <dbReference type="Proteomes" id="UP001236369"/>
    </source>
</evidence>
<protein>
    <recommendedName>
        <fullName evidence="3">Chitooligosaccharide deacetylase</fullName>
    </recommendedName>
    <alternativeName>
        <fullName evidence="5">Nodulation protein B</fullName>
    </alternativeName>
</protein>
<dbReference type="InterPro" id="IPR051398">
    <property type="entry name" value="Polysacch_Deacetylase"/>
</dbReference>
<name>A0ABU0HME4_9HYPH</name>
<keyword evidence="8" id="KW-1185">Reference proteome</keyword>
<evidence type="ECO:0000256" key="3">
    <source>
        <dbReference type="ARBA" id="ARBA00020071"/>
    </source>
</evidence>
<dbReference type="Gene3D" id="3.20.20.370">
    <property type="entry name" value="Glycoside hydrolase/deacetylase"/>
    <property type="match status" value="1"/>
</dbReference>
<evidence type="ECO:0000256" key="4">
    <source>
        <dbReference type="ARBA" id="ARBA00022729"/>
    </source>
</evidence>
<comment type="function">
    <text evidence="1">Is involved in generating a small heat-stable compound (Nod), an acylated oligomer of N-acetylglucosamine, that stimulates mitosis in various plant protoplasts.</text>
</comment>
<dbReference type="SUPFAM" id="SSF88713">
    <property type="entry name" value="Glycoside hydrolase/deacetylase"/>
    <property type="match status" value="1"/>
</dbReference>
<evidence type="ECO:0000256" key="5">
    <source>
        <dbReference type="ARBA" id="ARBA00032976"/>
    </source>
</evidence>
<dbReference type="PROSITE" id="PS51677">
    <property type="entry name" value="NODB"/>
    <property type="match status" value="1"/>
</dbReference>
<evidence type="ECO:0000256" key="1">
    <source>
        <dbReference type="ARBA" id="ARBA00003236"/>
    </source>
</evidence>
<dbReference type="InterPro" id="IPR002509">
    <property type="entry name" value="NODB_dom"/>
</dbReference>
<evidence type="ECO:0000256" key="2">
    <source>
        <dbReference type="ARBA" id="ARBA00010973"/>
    </source>
</evidence>
<dbReference type="InterPro" id="IPR011330">
    <property type="entry name" value="Glyco_hydro/deAcase_b/a-brl"/>
</dbReference>
<dbReference type="CDD" id="cd10918">
    <property type="entry name" value="CE4_NodB_like_5s_6s"/>
    <property type="match status" value="1"/>
</dbReference>
<comment type="similarity">
    <text evidence="2">Belongs to the polysaccharide deacetylase family.</text>
</comment>
<accession>A0ABU0HME4</accession>
<sequence length="309" mass="34710">MARATIFCLHSVEKHDDPGRLLGAMGISDVFLDRFLRHLKYRGIDVVSLDECLARLSSRDLSPFVCITFDDGYRDNYEVAYPILRHHCAPAAIFLATGLLDRTSPMWWHPLERAISTSASFGLGQDRRALATDADRWQVYTHWADRFRGANSEEKDQLIDDLAKSNPNFLPSDAFETALEWGMVKEMAGSGLITFGAHTATHPVMAQLTLAELVEEVVTSRDRCADMIGQDTEYFAYPFGQAHETGRLAPRIVEQAGFRAAFTTRAVTMKASTSQNRFQLPRIMVSRRTQSIEAIDAYLSGLTEIIKWA</sequence>
<keyword evidence="4" id="KW-0732">Signal</keyword>
<dbReference type="Proteomes" id="UP001236369">
    <property type="component" value="Unassembled WGS sequence"/>
</dbReference>
<evidence type="ECO:0000313" key="7">
    <source>
        <dbReference type="EMBL" id="MDQ0443475.1"/>
    </source>
</evidence>
<gene>
    <name evidence="7" type="ORF">QO016_002978</name>
</gene>
<dbReference type="EMBL" id="JAUSVV010000006">
    <property type="protein sequence ID" value="MDQ0443475.1"/>
    <property type="molecule type" value="Genomic_DNA"/>
</dbReference>